<gene>
    <name evidence="1" type="ORF">HNQ72_005480</name>
</gene>
<dbReference type="Proteomes" id="UP000547879">
    <property type="component" value="Unassembled WGS sequence"/>
</dbReference>
<dbReference type="Pfam" id="PF06169">
    <property type="entry name" value="DUF982"/>
    <property type="match status" value="1"/>
</dbReference>
<dbReference type="RefSeq" id="WP_183997033.1">
    <property type="nucleotide sequence ID" value="NZ_BMHW01000011.1"/>
</dbReference>
<dbReference type="InterPro" id="IPR010385">
    <property type="entry name" value="DUF982"/>
</dbReference>
<protein>
    <recommendedName>
        <fullName evidence="3">DUF982 domain-containing protein</fullName>
    </recommendedName>
</protein>
<proteinExistence type="predicted"/>
<name>A0A7W9YBM7_9HYPH</name>
<comment type="caution">
    <text evidence="1">The sequence shown here is derived from an EMBL/GenBank/DDBJ whole genome shotgun (WGS) entry which is preliminary data.</text>
</comment>
<organism evidence="1 2">
    <name type="scientific">Rhizobium wenxiniae</name>
    <dbReference type="NCBI Taxonomy" id="1737357"/>
    <lineage>
        <taxon>Bacteria</taxon>
        <taxon>Pseudomonadati</taxon>
        <taxon>Pseudomonadota</taxon>
        <taxon>Alphaproteobacteria</taxon>
        <taxon>Hyphomicrobiales</taxon>
        <taxon>Rhizobiaceae</taxon>
        <taxon>Rhizobium/Agrobacterium group</taxon>
        <taxon>Rhizobium</taxon>
    </lineage>
</organism>
<accession>A0A7W9YBM7</accession>
<dbReference type="Gene3D" id="6.10.250.730">
    <property type="match status" value="1"/>
</dbReference>
<dbReference type="AlphaFoldDB" id="A0A7W9YBM7"/>
<evidence type="ECO:0000313" key="1">
    <source>
        <dbReference type="EMBL" id="MBB6165632.1"/>
    </source>
</evidence>
<sequence length="83" mass="9254">MQKVFWDKPVVAGQRLIFGPMEAQRFLHANWPYAKNLDYAAADLCILKALDGRATPDEAREMFEVAVQSADPARHPDALKLAG</sequence>
<dbReference type="EMBL" id="JACHEG010000010">
    <property type="protein sequence ID" value="MBB6165632.1"/>
    <property type="molecule type" value="Genomic_DNA"/>
</dbReference>
<keyword evidence="2" id="KW-1185">Reference proteome</keyword>
<evidence type="ECO:0000313" key="2">
    <source>
        <dbReference type="Proteomes" id="UP000547879"/>
    </source>
</evidence>
<evidence type="ECO:0008006" key="3">
    <source>
        <dbReference type="Google" id="ProtNLM"/>
    </source>
</evidence>
<reference evidence="1 2" key="1">
    <citation type="submission" date="2020-08" db="EMBL/GenBank/DDBJ databases">
        <title>Genomic Encyclopedia of Type Strains, Phase IV (KMG-IV): sequencing the most valuable type-strain genomes for metagenomic binning, comparative biology and taxonomic classification.</title>
        <authorList>
            <person name="Goeker M."/>
        </authorList>
    </citation>
    <scope>NUCLEOTIDE SEQUENCE [LARGE SCALE GENOMIC DNA]</scope>
    <source>
        <strain evidence="1 2">DSM 100734</strain>
    </source>
</reference>